<keyword evidence="2" id="KW-0479">Metal-binding</keyword>
<gene>
    <name evidence="7" type="ORF">AVDCRST_MAG93-9681</name>
</gene>
<dbReference type="GO" id="GO:0046872">
    <property type="term" value="F:metal ion binding"/>
    <property type="evidence" value="ECO:0007669"/>
    <property type="project" value="UniProtKB-KW"/>
</dbReference>
<protein>
    <submittedName>
        <fullName evidence="7">MBL-fold metallo-hydrolase superfamily</fullName>
    </submittedName>
</protein>
<dbReference type="SUPFAM" id="SSF56281">
    <property type="entry name" value="Metallo-hydrolase/oxidoreductase"/>
    <property type="match status" value="1"/>
</dbReference>
<dbReference type="EMBL" id="CADCTR010003250">
    <property type="protein sequence ID" value="CAA9390016.1"/>
    <property type="molecule type" value="Genomic_DNA"/>
</dbReference>
<dbReference type="GO" id="GO:0016787">
    <property type="term" value="F:hydrolase activity"/>
    <property type="evidence" value="ECO:0007669"/>
    <property type="project" value="UniProtKB-KW"/>
</dbReference>
<sequence length="322" mass="34355">MVTLSRRALALAFPTASLAMAPGLFTQGAAAQSQGVAKARVSPAAQVTVGRYTITALTDGYADMPFSYFPGSTPADVEAAARAQHAVKPGGVRFVFNAYLIDDGERLILVDTGPAGTMGKTGQIPSALEAIGIRPDQISAVIATHMHVDHLGGLVANGRRNFPQADLYLDRRDLKHWTDPAKRSAAPDFLRPSFDASAEVVRLYPNLQAIDGEREIVRGVSVVDLTGHTPGHIGVRVEDGGQSLLMVSDMLFPVVHPASAGTGFLFEQDPAAARAMRTRFFPQAASDGTLIAATHMPFPGLGRIVRDEGKLRWLAADWDYQG</sequence>
<feature type="domain" description="Metallo-beta-lactamase" evidence="6">
    <location>
        <begin position="95"/>
        <end position="295"/>
    </location>
</feature>
<evidence type="ECO:0000313" key="7">
    <source>
        <dbReference type="EMBL" id="CAA9390016.1"/>
    </source>
</evidence>
<evidence type="ECO:0000256" key="2">
    <source>
        <dbReference type="ARBA" id="ARBA00022723"/>
    </source>
</evidence>
<dbReference type="InterPro" id="IPR001279">
    <property type="entry name" value="Metallo-B-lactamas"/>
</dbReference>
<dbReference type="AlphaFoldDB" id="A0A6J4NK17"/>
<evidence type="ECO:0000256" key="4">
    <source>
        <dbReference type="ARBA" id="ARBA00022833"/>
    </source>
</evidence>
<evidence type="ECO:0000259" key="6">
    <source>
        <dbReference type="SMART" id="SM00849"/>
    </source>
</evidence>
<dbReference type="InterPro" id="IPR036866">
    <property type="entry name" value="RibonucZ/Hydroxyglut_hydro"/>
</dbReference>
<evidence type="ECO:0000256" key="1">
    <source>
        <dbReference type="ARBA" id="ARBA00007749"/>
    </source>
</evidence>
<keyword evidence="5" id="KW-0732">Signal</keyword>
<dbReference type="Gene3D" id="3.60.15.10">
    <property type="entry name" value="Ribonuclease Z/Hydroxyacylglutathione hydrolase-like"/>
    <property type="match status" value="1"/>
</dbReference>
<proteinExistence type="inferred from homology"/>
<dbReference type="SMART" id="SM00849">
    <property type="entry name" value="Lactamase_B"/>
    <property type="match status" value="1"/>
</dbReference>
<comment type="similarity">
    <text evidence="1">Belongs to the metallo-beta-lactamase superfamily.</text>
</comment>
<feature type="chain" id="PRO_5026789879" evidence="5">
    <location>
        <begin position="22"/>
        <end position="322"/>
    </location>
</feature>
<feature type="signal peptide" evidence="5">
    <location>
        <begin position="1"/>
        <end position="21"/>
    </location>
</feature>
<dbReference type="CDD" id="cd07720">
    <property type="entry name" value="OPHC2-like_MBL-fold"/>
    <property type="match status" value="1"/>
</dbReference>
<dbReference type="PANTHER" id="PTHR42978:SF6">
    <property type="entry name" value="QUORUM-QUENCHING LACTONASE YTNP-RELATED"/>
    <property type="match status" value="1"/>
</dbReference>
<keyword evidence="4" id="KW-0862">Zinc</keyword>
<reference evidence="7" key="1">
    <citation type="submission" date="2020-02" db="EMBL/GenBank/DDBJ databases">
        <authorList>
            <person name="Meier V. D."/>
        </authorList>
    </citation>
    <scope>NUCLEOTIDE SEQUENCE</scope>
    <source>
        <strain evidence="7">AVDCRST_MAG93</strain>
    </source>
</reference>
<accession>A0A6J4NK17</accession>
<organism evidence="7">
    <name type="scientific">uncultured Chloroflexia bacterium</name>
    <dbReference type="NCBI Taxonomy" id="1672391"/>
    <lineage>
        <taxon>Bacteria</taxon>
        <taxon>Bacillati</taxon>
        <taxon>Chloroflexota</taxon>
        <taxon>Chloroflexia</taxon>
        <taxon>environmental samples</taxon>
    </lineage>
</organism>
<dbReference type="PANTHER" id="PTHR42978">
    <property type="entry name" value="QUORUM-QUENCHING LACTONASE YTNP-RELATED-RELATED"/>
    <property type="match status" value="1"/>
</dbReference>
<dbReference type="Pfam" id="PF00753">
    <property type="entry name" value="Lactamase_B"/>
    <property type="match status" value="1"/>
</dbReference>
<evidence type="ECO:0000256" key="5">
    <source>
        <dbReference type="SAM" id="SignalP"/>
    </source>
</evidence>
<keyword evidence="3 7" id="KW-0378">Hydrolase</keyword>
<dbReference type="InterPro" id="IPR051013">
    <property type="entry name" value="MBL_superfamily_lactonases"/>
</dbReference>
<name>A0A6J4NK17_9CHLR</name>
<evidence type="ECO:0000256" key="3">
    <source>
        <dbReference type="ARBA" id="ARBA00022801"/>
    </source>
</evidence>